<keyword evidence="7" id="KW-1133">Transmembrane helix</keyword>
<feature type="binding site" evidence="5">
    <location>
        <position position="1258"/>
    </location>
    <ligand>
        <name>Zn(2+)</name>
        <dbReference type="ChEBI" id="CHEBI:29105"/>
        <label>1</label>
    </ligand>
</feature>
<feature type="region of interest" description="Disordered" evidence="6">
    <location>
        <begin position="834"/>
        <end position="866"/>
    </location>
</feature>
<dbReference type="InterPro" id="IPR023088">
    <property type="entry name" value="PDEase"/>
</dbReference>
<feature type="compositionally biased region" description="Gly residues" evidence="6">
    <location>
        <begin position="835"/>
        <end position="854"/>
    </location>
</feature>
<feature type="binding site" evidence="4">
    <location>
        <position position="1038"/>
    </location>
    <ligand>
        <name>AMP</name>
        <dbReference type="ChEBI" id="CHEBI:456215"/>
    </ligand>
</feature>
<dbReference type="PRINTS" id="PR00387">
    <property type="entry name" value="PDIESTERASE1"/>
</dbReference>
<feature type="compositionally biased region" description="Low complexity" evidence="6">
    <location>
        <begin position="780"/>
        <end position="791"/>
    </location>
</feature>
<feature type="binding site" evidence="5">
    <location>
        <position position="1000"/>
    </location>
    <ligand>
        <name>Zn(2+)</name>
        <dbReference type="ChEBI" id="CHEBI:29105"/>
        <label>1</label>
    </ligand>
</feature>
<proteinExistence type="predicted"/>
<comment type="caution">
    <text evidence="9">The sequence shown here is derived from an EMBL/GenBank/DDBJ whole genome shotgun (WGS) entry which is preliminary data.</text>
</comment>
<evidence type="ECO:0000313" key="9">
    <source>
        <dbReference type="EMBL" id="KAG2424734.1"/>
    </source>
</evidence>
<dbReference type="SMART" id="SM00471">
    <property type="entry name" value="HDc"/>
    <property type="match status" value="1"/>
</dbReference>
<evidence type="ECO:0000259" key="8">
    <source>
        <dbReference type="PROSITE" id="PS51845"/>
    </source>
</evidence>
<feature type="binding site" evidence="4">
    <location>
        <begin position="996"/>
        <end position="1000"/>
    </location>
    <ligand>
        <name>AMP</name>
        <dbReference type="ChEBI" id="CHEBI:456215"/>
    </ligand>
</feature>
<keyword evidence="7" id="KW-0812">Transmembrane</keyword>
<name>A0A835SD27_CHLIN</name>
<sequence>MAPALINSAPTGTVSSLALLPSGRLRLNYPPDARVIGFDAFAADGAAGKTSASSELYTDTLTVTGPVSPSTGEDAAGLNLLVRRAIYIPVNAGDSVLDDNFGRPDTPNPLCGDPCAYNQTRGTILWGYVASVVSIGALDGIVSSEPLDSTLNSSAGFSSAARDQAFLTTAESALRSLAGVGLAYRLTAHSGAVVVASSGSGAPPREPVTAPVQLAGLQWELAVWEDGGWEPAWLGGALAAVFVFAAVAALLLAGMLVSRRRHAMLLEALLPRDLLKELSATHAETMGPAGPLDAASSPAGLLLGLLGDLMCGAPPDLRQVVTLRSLALRQADWYRPLGLVEAIQGANMETDVARALMRQLGAGVDVSGTRPASGAEDPGGADDAAGGGGGGGAPGIRQQQQHGHAVAAAGGTQAEEDLLSTDLQQRLDSMRGALAFVLSDGARQPPPQPPPSSTAAAAAAAAASRDGAAAADMAMLLDTATLMASGNYDALLAQMTQTQPRTLRVPTSHSLSQPVASAAVTRTSGSVTFAGMVMTRTNTPPTSKRRGSLLRAAAPPPPPVASAEAALGSVAMQSAGQQTSGGGAGAGGGASGHLPLDSAAAVTAVAGGALRQQQHITTRGLVRFPSGEVTPEAAATTPRAAAGSAGGVGLLLALPPLPQQPAAAGAALLLPATLPTAANMSPSGATSDASALHGAASASFADSALVGAGSSWGGGRHTQQARGGLDTAYEALISQQQLQQMGVAGTASTAERPASSRAADGGSRPASGASFLVAPWQQQGAAAAAPAPEAGAGRGPSGAATVCSTPIPTTASAAAAAGASSLFARLAAIARWPPAGGGGNPKTSGQGGGAGGAAEGEPSGSGVRRRSHLCVHDEEGGAAGTDDRAAAVGAPLGGGCVAVGVLGAAVDDVDDAASPFARAPAAALLDEVEALLAGAHELQFDSWALAAASGGHALSVMGFYLLQREGLVASLRLQPVRLARLLRALEEGYPAANPYHNATHAADVLRTLSVLLRGARLTTHYAHGLGLLAAYFAAIVHDHGHPGLTGDFLVATSHPLALRYNDRSPLESHHAASAFTLLAERPDLDPFGEVSREQRAALRKQVIDMVLATDMKQHFSLLSQFEALHKARRAGLSGGRGGGGGGGGGGGTGGGAGGGGAGGGAGGGGKGAAAAAGDTLTRTPEGQQQQPQPGHRTLRAPNRGGGGVGFSSGSNVVIEDASASRRVQQQQPQQLHTDSAPPQPHDEAERSLALQIALKAADIGHLAGELSVHCRWLGVLEEEFFRQGDRERALGLPISPLFDRSKQGVSKSQVGFFDFVALPLLRALADAFPGAAPMAACFERNYVHWKAVEAAAAAAAAQQGVKEGTKEGVKEEK</sequence>
<feature type="binding site" evidence="5">
    <location>
        <position position="1037"/>
    </location>
    <ligand>
        <name>Zn(2+)</name>
        <dbReference type="ChEBI" id="CHEBI:29105"/>
        <label>1</label>
    </ligand>
</feature>
<feature type="binding site" evidence="5">
    <location>
        <position position="1038"/>
    </location>
    <ligand>
        <name>Zn(2+)</name>
        <dbReference type="ChEBI" id="CHEBI:29105"/>
        <label>1</label>
    </ligand>
</feature>
<evidence type="ECO:0000256" key="7">
    <source>
        <dbReference type="SAM" id="Phobius"/>
    </source>
</evidence>
<dbReference type="PANTHER" id="PTHR11347">
    <property type="entry name" value="CYCLIC NUCLEOTIDE PHOSPHODIESTERASE"/>
    <property type="match status" value="1"/>
</dbReference>
<feature type="region of interest" description="Disordered" evidence="6">
    <location>
        <begin position="535"/>
        <end position="562"/>
    </location>
</feature>
<evidence type="ECO:0000256" key="6">
    <source>
        <dbReference type="SAM" id="MobiDB-lite"/>
    </source>
</evidence>
<keyword evidence="7" id="KW-0472">Membrane</keyword>
<dbReference type="InterPro" id="IPR036971">
    <property type="entry name" value="PDEase_catalytic_dom_sf"/>
</dbReference>
<gene>
    <name evidence="9" type="ORF">HXX76_014310</name>
</gene>
<reference evidence="9" key="1">
    <citation type="journal article" date="2020" name="bioRxiv">
        <title>Comparative genomics of Chlamydomonas.</title>
        <authorList>
            <person name="Craig R.J."/>
            <person name="Hasan A.R."/>
            <person name="Ness R.W."/>
            <person name="Keightley P.D."/>
        </authorList>
    </citation>
    <scope>NUCLEOTIDE SEQUENCE</scope>
    <source>
        <strain evidence="9">SAG 7.73</strain>
    </source>
</reference>
<dbReference type="InterPro" id="IPR003607">
    <property type="entry name" value="HD/PDEase_dom"/>
</dbReference>
<evidence type="ECO:0000313" key="10">
    <source>
        <dbReference type="Proteomes" id="UP000650467"/>
    </source>
</evidence>
<dbReference type="SUPFAM" id="SSF109604">
    <property type="entry name" value="HD-domain/PDEase-like"/>
    <property type="match status" value="1"/>
</dbReference>
<dbReference type="GO" id="GO:0004114">
    <property type="term" value="F:3',5'-cyclic-nucleotide phosphodiesterase activity"/>
    <property type="evidence" value="ECO:0007669"/>
    <property type="project" value="InterPro"/>
</dbReference>
<feature type="transmembrane region" description="Helical" evidence="7">
    <location>
        <begin position="233"/>
        <end position="257"/>
    </location>
</feature>
<feature type="region of interest" description="Disordered" evidence="6">
    <location>
        <begin position="367"/>
        <end position="412"/>
    </location>
</feature>
<feature type="compositionally biased region" description="Low complexity" evidence="6">
    <location>
        <begin position="398"/>
        <end position="412"/>
    </location>
</feature>
<dbReference type="OrthoDB" id="189220at2759"/>
<dbReference type="InterPro" id="IPR002073">
    <property type="entry name" value="PDEase_catalytic_dom"/>
</dbReference>
<feature type="domain" description="PDEase" evidence="8">
    <location>
        <begin position="920"/>
        <end position="1352"/>
    </location>
</feature>
<feature type="region of interest" description="Disordered" evidence="6">
    <location>
        <begin position="743"/>
        <end position="768"/>
    </location>
</feature>
<feature type="region of interest" description="Disordered" evidence="6">
    <location>
        <begin position="1156"/>
        <end position="1245"/>
    </location>
</feature>
<dbReference type="Pfam" id="PF00233">
    <property type="entry name" value="PDEase_I"/>
    <property type="match status" value="2"/>
</dbReference>
<dbReference type="Gene3D" id="1.10.1300.10">
    <property type="entry name" value="3'5'-cyclic nucleotide phosphodiesterase, catalytic domain"/>
    <property type="match status" value="1"/>
</dbReference>
<organism evidence="9 10">
    <name type="scientific">Chlamydomonas incerta</name>
    <dbReference type="NCBI Taxonomy" id="51695"/>
    <lineage>
        <taxon>Eukaryota</taxon>
        <taxon>Viridiplantae</taxon>
        <taxon>Chlorophyta</taxon>
        <taxon>core chlorophytes</taxon>
        <taxon>Chlorophyceae</taxon>
        <taxon>CS clade</taxon>
        <taxon>Chlamydomonadales</taxon>
        <taxon>Chlamydomonadaceae</taxon>
        <taxon>Chlamydomonas</taxon>
    </lineage>
</organism>
<evidence type="ECO:0000256" key="1">
    <source>
        <dbReference type="ARBA" id="ARBA00022723"/>
    </source>
</evidence>
<feature type="compositionally biased region" description="Low complexity" evidence="6">
    <location>
        <begin position="371"/>
        <end position="384"/>
    </location>
</feature>
<dbReference type="EMBL" id="JAEHOC010000062">
    <property type="protein sequence ID" value="KAG2424734.1"/>
    <property type="molecule type" value="Genomic_DNA"/>
</dbReference>
<dbReference type="Proteomes" id="UP000650467">
    <property type="component" value="Unassembled WGS sequence"/>
</dbReference>
<dbReference type="GO" id="GO:0007165">
    <property type="term" value="P:signal transduction"/>
    <property type="evidence" value="ECO:0007669"/>
    <property type="project" value="InterPro"/>
</dbReference>
<feature type="active site" description="Proton donor" evidence="3">
    <location>
        <position position="996"/>
    </location>
</feature>
<keyword evidence="10" id="KW-1185">Reference proteome</keyword>
<feature type="compositionally biased region" description="Gly residues" evidence="6">
    <location>
        <begin position="385"/>
        <end position="394"/>
    </location>
</feature>
<accession>A0A835SD27</accession>
<evidence type="ECO:0000256" key="3">
    <source>
        <dbReference type="PIRSR" id="PIRSR623088-1"/>
    </source>
</evidence>
<evidence type="ECO:0000256" key="5">
    <source>
        <dbReference type="PIRSR" id="PIRSR623088-3"/>
    </source>
</evidence>
<evidence type="ECO:0000256" key="2">
    <source>
        <dbReference type="ARBA" id="ARBA00022801"/>
    </source>
</evidence>
<feature type="compositionally biased region" description="Gly residues" evidence="6">
    <location>
        <begin position="1156"/>
        <end position="1167"/>
    </location>
</feature>
<feature type="binding site" evidence="5">
    <location>
        <position position="1038"/>
    </location>
    <ligand>
        <name>Zn(2+)</name>
        <dbReference type="ChEBI" id="CHEBI:29105"/>
        <label>2</label>
    </ligand>
</feature>
<feature type="binding site" evidence="4">
    <location>
        <position position="1258"/>
    </location>
    <ligand>
        <name>AMP</name>
        <dbReference type="ChEBI" id="CHEBI:456215"/>
    </ligand>
</feature>
<evidence type="ECO:0000256" key="4">
    <source>
        <dbReference type="PIRSR" id="PIRSR623088-2"/>
    </source>
</evidence>
<dbReference type="CDD" id="cd00077">
    <property type="entry name" value="HDc"/>
    <property type="match status" value="1"/>
</dbReference>
<feature type="binding site" evidence="4">
    <location>
        <position position="1309"/>
    </location>
    <ligand>
        <name>AMP</name>
        <dbReference type="ChEBI" id="CHEBI:456215"/>
    </ligand>
</feature>
<dbReference type="GO" id="GO:0046872">
    <property type="term" value="F:metal ion binding"/>
    <property type="evidence" value="ECO:0007669"/>
    <property type="project" value="UniProtKB-KW"/>
</dbReference>
<dbReference type="PROSITE" id="PS51845">
    <property type="entry name" value="PDEASE_I_2"/>
    <property type="match status" value="1"/>
</dbReference>
<protein>
    <recommendedName>
        <fullName evidence="8">PDEase domain-containing protein</fullName>
    </recommendedName>
</protein>
<keyword evidence="2" id="KW-0378">Hydrolase</keyword>
<feature type="region of interest" description="Disordered" evidence="6">
    <location>
        <begin position="780"/>
        <end position="799"/>
    </location>
</feature>
<keyword evidence="1 5" id="KW-0479">Metal-binding</keyword>